<dbReference type="Pfam" id="PF01996">
    <property type="entry name" value="F420_ligase"/>
    <property type="match status" value="1"/>
</dbReference>
<proteinExistence type="predicted"/>
<keyword evidence="6" id="KW-0342">GTP-binding</keyword>
<organism evidence="9">
    <name type="scientific">marine metagenome</name>
    <dbReference type="NCBI Taxonomy" id="408172"/>
    <lineage>
        <taxon>unclassified sequences</taxon>
        <taxon>metagenomes</taxon>
        <taxon>ecological metagenomes</taxon>
    </lineage>
</organism>
<evidence type="ECO:0000256" key="2">
    <source>
        <dbReference type="ARBA" id="ARBA00022723"/>
    </source>
</evidence>
<dbReference type="AlphaFoldDB" id="A0A381Y5P0"/>
<evidence type="ECO:0000313" key="9">
    <source>
        <dbReference type="EMBL" id="SVA71961.1"/>
    </source>
</evidence>
<accession>A0A381Y5P0</accession>
<feature type="domain" description="Coenzyme F420:L-glutamate ligase-like" evidence="8">
    <location>
        <begin position="18"/>
        <end position="237"/>
    </location>
</feature>
<dbReference type="NCBIfam" id="TIGR01916">
    <property type="entry name" value="F420_cofE"/>
    <property type="match status" value="1"/>
</dbReference>
<sequence length="260" mass="27560">MSKGVWATDITVTAIHGFPLVSPGCDVVEVTLFCLSEQDTAIESGDIFVFTQKIVSKAEGRAVNLKNVNPGPQAKQLSSETGKDPRLVELILSESKEIVRQAPDLIVAAHRLGIILANAGIDHSNIESDDSSDRVLLLPMDPDSTSEKYREQIFVATGKRVGVIISDSAGRAWRNGTVGLAIGVAGLPAIEDHTGKLDLFGVPLVSSQEAIADELASAASLVQGQADEGRPVALIRGIKATGPVSSAKSLIRPKEFDLFR</sequence>
<gene>
    <name evidence="9" type="ORF">METZ01_LOCUS124815</name>
</gene>
<evidence type="ECO:0000256" key="6">
    <source>
        <dbReference type="ARBA" id="ARBA00023134"/>
    </source>
</evidence>
<evidence type="ECO:0000259" key="8">
    <source>
        <dbReference type="Pfam" id="PF01996"/>
    </source>
</evidence>
<dbReference type="InterPro" id="IPR008225">
    <property type="entry name" value="F420-0_g-glutamyl_ligase"/>
</dbReference>
<dbReference type="EMBL" id="UINC01017379">
    <property type="protein sequence ID" value="SVA71961.1"/>
    <property type="molecule type" value="Genomic_DNA"/>
</dbReference>
<reference evidence="9" key="1">
    <citation type="submission" date="2018-05" db="EMBL/GenBank/DDBJ databases">
        <authorList>
            <person name="Lanie J.A."/>
            <person name="Ng W.-L."/>
            <person name="Kazmierczak K.M."/>
            <person name="Andrzejewski T.M."/>
            <person name="Davidsen T.M."/>
            <person name="Wayne K.J."/>
            <person name="Tettelin H."/>
            <person name="Glass J.I."/>
            <person name="Rusch D."/>
            <person name="Podicherti R."/>
            <person name="Tsui H.-C.T."/>
            <person name="Winkler M.E."/>
        </authorList>
    </citation>
    <scope>NUCLEOTIDE SEQUENCE</scope>
</reference>
<keyword evidence="5" id="KW-0630">Potassium</keyword>
<keyword evidence="3" id="KW-0547">Nucleotide-binding</keyword>
<keyword evidence="7" id="KW-0464">Manganese</keyword>
<keyword evidence="1" id="KW-0436">Ligase</keyword>
<name>A0A381Y5P0_9ZZZZ</name>
<evidence type="ECO:0000256" key="5">
    <source>
        <dbReference type="ARBA" id="ARBA00022958"/>
    </source>
</evidence>
<dbReference type="GO" id="GO:0046872">
    <property type="term" value="F:metal ion binding"/>
    <property type="evidence" value="ECO:0007669"/>
    <property type="project" value="UniProtKB-KW"/>
</dbReference>
<dbReference type="PANTHER" id="PTHR47917:SF1">
    <property type="entry name" value="COENZYME F420:L-GLUTAMATE LIGASE"/>
    <property type="match status" value="1"/>
</dbReference>
<dbReference type="Gene3D" id="3.30.1330.100">
    <property type="entry name" value="CofE-like"/>
    <property type="match status" value="1"/>
</dbReference>
<evidence type="ECO:0000256" key="3">
    <source>
        <dbReference type="ARBA" id="ARBA00022741"/>
    </source>
</evidence>
<protein>
    <recommendedName>
        <fullName evidence="8">Coenzyme F420:L-glutamate ligase-like domain-containing protein</fullName>
    </recommendedName>
</protein>
<dbReference type="GO" id="GO:0005525">
    <property type="term" value="F:GTP binding"/>
    <property type="evidence" value="ECO:0007669"/>
    <property type="project" value="UniProtKB-KW"/>
</dbReference>
<dbReference type="Gene3D" id="3.90.1660.10">
    <property type="entry name" value="CofE-like domain"/>
    <property type="match status" value="1"/>
</dbReference>
<dbReference type="SUPFAM" id="SSF144010">
    <property type="entry name" value="CofE-like"/>
    <property type="match status" value="1"/>
</dbReference>
<evidence type="ECO:0000256" key="7">
    <source>
        <dbReference type="ARBA" id="ARBA00023211"/>
    </source>
</evidence>
<keyword evidence="4" id="KW-0460">Magnesium</keyword>
<dbReference type="PANTHER" id="PTHR47917">
    <property type="match status" value="1"/>
</dbReference>
<dbReference type="InterPro" id="IPR002847">
    <property type="entry name" value="F420-0_gamma-glut_ligase-dom"/>
</dbReference>
<dbReference type="GO" id="GO:0052618">
    <property type="term" value="F:coenzyme F420-0:L-glutamate ligase activity"/>
    <property type="evidence" value="ECO:0007669"/>
    <property type="project" value="TreeGrafter"/>
</dbReference>
<evidence type="ECO:0000256" key="4">
    <source>
        <dbReference type="ARBA" id="ARBA00022842"/>
    </source>
</evidence>
<evidence type="ECO:0000256" key="1">
    <source>
        <dbReference type="ARBA" id="ARBA00022598"/>
    </source>
</evidence>
<keyword evidence="2" id="KW-0479">Metal-binding</keyword>